<dbReference type="GO" id="GO:0005886">
    <property type="term" value="C:plasma membrane"/>
    <property type="evidence" value="ECO:0007669"/>
    <property type="project" value="TreeGrafter"/>
</dbReference>
<dbReference type="Gene3D" id="2.40.420.20">
    <property type="match status" value="1"/>
</dbReference>
<evidence type="ECO:0000256" key="2">
    <source>
        <dbReference type="ARBA" id="ARBA00009477"/>
    </source>
</evidence>
<feature type="domain" description="Multidrug resistance protein MdtA-like barrel-sandwich hybrid" evidence="4">
    <location>
        <begin position="69"/>
        <end position="211"/>
    </location>
</feature>
<dbReference type="GO" id="GO:0030313">
    <property type="term" value="C:cell envelope"/>
    <property type="evidence" value="ECO:0007669"/>
    <property type="project" value="UniProtKB-SubCell"/>
</dbReference>
<dbReference type="Gene3D" id="2.40.30.170">
    <property type="match status" value="1"/>
</dbReference>
<dbReference type="InterPro" id="IPR058625">
    <property type="entry name" value="MdtA-like_BSH"/>
</dbReference>
<evidence type="ECO:0000256" key="1">
    <source>
        <dbReference type="ARBA" id="ARBA00004196"/>
    </source>
</evidence>
<organism evidence="7 8">
    <name type="scientific">Candidatus Auribacter fodinae</name>
    <dbReference type="NCBI Taxonomy" id="2093366"/>
    <lineage>
        <taxon>Bacteria</taxon>
        <taxon>Pseudomonadati</taxon>
        <taxon>Candidatus Auribacterota</taxon>
        <taxon>Candidatus Auribacteria</taxon>
        <taxon>Candidatus Auribacterales</taxon>
        <taxon>Candidatus Auribacteraceae</taxon>
        <taxon>Candidatus Auribacter</taxon>
    </lineage>
</organism>
<feature type="domain" description="Multidrug resistance protein MdtA-like C-terminal permuted SH3" evidence="6">
    <location>
        <begin position="305"/>
        <end position="364"/>
    </location>
</feature>
<evidence type="ECO:0000313" key="8">
    <source>
        <dbReference type="Proteomes" id="UP000266426"/>
    </source>
</evidence>
<dbReference type="Pfam" id="PF25944">
    <property type="entry name" value="Beta-barrel_RND"/>
    <property type="match status" value="1"/>
</dbReference>
<evidence type="ECO:0000259" key="4">
    <source>
        <dbReference type="Pfam" id="PF25917"/>
    </source>
</evidence>
<dbReference type="Gene3D" id="1.10.287.470">
    <property type="entry name" value="Helix hairpin bin"/>
    <property type="match status" value="1"/>
</dbReference>
<dbReference type="Gene3D" id="2.40.50.100">
    <property type="match status" value="1"/>
</dbReference>
<gene>
    <name evidence="7" type="ORF">C4541_06805</name>
</gene>
<dbReference type="PANTHER" id="PTHR30158">
    <property type="entry name" value="ACRA/E-RELATED COMPONENT OF DRUG EFFLUX TRANSPORTER"/>
    <property type="match status" value="1"/>
</dbReference>
<dbReference type="NCBIfam" id="TIGR01730">
    <property type="entry name" value="RND_mfp"/>
    <property type="match status" value="1"/>
</dbReference>
<dbReference type="Pfam" id="PF25917">
    <property type="entry name" value="BSH_RND"/>
    <property type="match status" value="1"/>
</dbReference>
<dbReference type="InterPro" id="IPR006143">
    <property type="entry name" value="RND_pump_MFP"/>
</dbReference>
<sequence length="387" mass="42208">MKKIVVGIIGIIIAAGALAGGYFLLQPSKDTSSVANTAQQQAPPVSVMSPEVRDVVLYYEFTGKTQAVETVDIVARVSGYLEEIKFEDGADVQKGDLLFTIEDDRYKAQYDQAFAQLQSRKSELVRAEADLHRFQEAIQNNAVSKQDLTTKQAEYDQAQASVIASMAALAEAELNLRYTRIKSPVDGRINRNMVDAGNLVGVNGSTVLATVVALNPMYIYFNVSETLVSEIMKQVGGANAEGIPFQFAVMDEQGYPHEGIVRFIDNRVDPNTGTILLRGEFNNEDKQILPGMFVRLKLSVGTKNDAVLVQDTSLLTDIGGKYLLTVDEENTVKRCPVVIGQKTGDMRVIESGLSAGKPYINTGLQFLFPGMKVNPQPAQNQAGSKVM</sequence>
<dbReference type="InterPro" id="IPR058627">
    <property type="entry name" value="MdtA-like_C"/>
</dbReference>
<evidence type="ECO:0000259" key="6">
    <source>
        <dbReference type="Pfam" id="PF25967"/>
    </source>
</evidence>
<comment type="subcellular location">
    <subcellularLocation>
        <location evidence="1">Cell envelope</location>
    </subcellularLocation>
</comment>
<dbReference type="InterPro" id="IPR058624">
    <property type="entry name" value="MdtA-like_HH"/>
</dbReference>
<dbReference type="GO" id="GO:0022857">
    <property type="term" value="F:transmembrane transporter activity"/>
    <property type="evidence" value="ECO:0007669"/>
    <property type="project" value="InterPro"/>
</dbReference>
<proteinExistence type="inferred from homology"/>
<comment type="similarity">
    <text evidence="2">Belongs to the membrane fusion protein (MFP) (TC 8.A.1) family.</text>
</comment>
<feature type="domain" description="Multidrug resistance protein MdtA-like alpha-helical hairpin" evidence="3">
    <location>
        <begin position="109"/>
        <end position="179"/>
    </location>
</feature>
<dbReference type="InterPro" id="IPR058626">
    <property type="entry name" value="MdtA-like_b-barrel"/>
</dbReference>
<dbReference type="Pfam" id="PF25876">
    <property type="entry name" value="HH_MFP_RND"/>
    <property type="match status" value="1"/>
</dbReference>
<feature type="domain" description="Multidrug resistance protein MdtA-like beta-barrel" evidence="5">
    <location>
        <begin position="216"/>
        <end position="302"/>
    </location>
</feature>
<dbReference type="SUPFAM" id="SSF111369">
    <property type="entry name" value="HlyD-like secretion proteins"/>
    <property type="match status" value="1"/>
</dbReference>
<evidence type="ECO:0000259" key="3">
    <source>
        <dbReference type="Pfam" id="PF25876"/>
    </source>
</evidence>
<reference evidence="7 8" key="1">
    <citation type="journal article" date="2017" name="ISME J.">
        <title>Energy and carbon metabolisms in a deep terrestrial subsurface fluid microbial community.</title>
        <authorList>
            <person name="Momper L."/>
            <person name="Jungbluth S.P."/>
            <person name="Lee M.D."/>
            <person name="Amend J.P."/>
        </authorList>
    </citation>
    <scope>NUCLEOTIDE SEQUENCE [LARGE SCALE GENOMIC DNA]</scope>
    <source>
        <strain evidence="7">SURF_26</strain>
    </source>
</reference>
<protein>
    <submittedName>
        <fullName evidence="7">Efflux RND transporter periplasmic adaptor subunit</fullName>
    </submittedName>
</protein>
<dbReference type="EMBL" id="QZJZ01000055">
    <property type="protein sequence ID" value="RJP59097.1"/>
    <property type="molecule type" value="Genomic_DNA"/>
</dbReference>
<dbReference type="GO" id="GO:0046677">
    <property type="term" value="P:response to antibiotic"/>
    <property type="evidence" value="ECO:0007669"/>
    <property type="project" value="TreeGrafter"/>
</dbReference>
<dbReference type="AlphaFoldDB" id="A0A3A4R8I7"/>
<evidence type="ECO:0000259" key="5">
    <source>
        <dbReference type="Pfam" id="PF25944"/>
    </source>
</evidence>
<dbReference type="Pfam" id="PF25967">
    <property type="entry name" value="RND-MFP_C"/>
    <property type="match status" value="1"/>
</dbReference>
<name>A0A3A4R8I7_9BACT</name>
<comment type="caution">
    <text evidence="7">The sequence shown here is derived from an EMBL/GenBank/DDBJ whole genome shotgun (WGS) entry which is preliminary data.</text>
</comment>
<evidence type="ECO:0000313" key="7">
    <source>
        <dbReference type="EMBL" id="RJP59097.1"/>
    </source>
</evidence>
<accession>A0A3A4R8I7</accession>
<dbReference type="Proteomes" id="UP000266426">
    <property type="component" value="Unassembled WGS sequence"/>
</dbReference>
<dbReference type="PANTHER" id="PTHR30158:SF24">
    <property type="entry name" value="HLYD FAMILY SECRETION PROTEIN"/>
    <property type="match status" value="1"/>
</dbReference>